<protein>
    <recommendedName>
        <fullName evidence="6">Very short patch repair endonuclease</fullName>
        <ecNumber evidence="6">3.1.-.-</ecNumber>
    </recommendedName>
</protein>
<keyword evidence="3 6" id="KW-0227">DNA damage</keyword>
<evidence type="ECO:0000313" key="7">
    <source>
        <dbReference type="EMBL" id="TDP87615.1"/>
    </source>
</evidence>
<sequence length="152" mass="17264">MNRPPPSSPERSDLMRRVRRRGTAPETLVAGMLRALGLAYRLDVAGLPGRPDFANRRRRWALFVNGCFWHHHTGCRAATIPKANRAFWTEKLAANRRRDAKAIRALRAAGFRVVLVWECETRRPEVLRARLACLLGDRRGRPVPEPEPAQGP</sequence>
<dbReference type="GO" id="GO:0016787">
    <property type="term" value="F:hydrolase activity"/>
    <property type="evidence" value="ECO:0007669"/>
    <property type="project" value="UniProtKB-KW"/>
</dbReference>
<evidence type="ECO:0000256" key="2">
    <source>
        <dbReference type="ARBA" id="ARBA00022759"/>
    </source>
</evidence>
<dbReference type="OrthoDB" id="9801520at2"/>
<dbReference type="GO" id="GO:0004519">
    <property type="term" value="F:endonuclease activity"/>
    <property type="evidence" value="ECO:0007669"/>
    <property type="project" value="UniProtKB-KW"/>
</dbReference>
<keyword evidence="8" id="KW-1185">Reference proteome</keyword>
<gene>
    <name evidence="7" type="ORF">EDD54_1514</name>
</gene>
<dbReference type="Gene3D" id="3.40.960.10">
    <property type="entry name" value="VSR Endonuclease"/>
    <property type="match status" value="1"/>
</dbReference>
<dbReference type="AlphaFoldDB" id="A0A4R6RN53"/>
<organism evidence="7 8">
    <name type="scientific">Oharaeibacter diazotrophicus</name>
    <dbReference type="NCBI Taxonomy" id="1920512"/>
    <lineage>
        <taxon>Bacteria</taxon>
        <taxon>Pseudomonadati</taxon>
        <taxon>Pseudomonadota</taxon>
        <taxon>Alphaproteobacteria</taxon>
        <taxon>Hyphomicrobiales</taxon>
        <taxon>Pleomorphomonadaceae</taxon>
        <taxon>Oharaeibacter</taxon>
    </lineage>
</organism>
<comment type="function">
    <text evidence="6">May nick specific sequences that contain T:G mispairs resulting from m5C-deamination.</text>
</comment>
<keyword evidence="5 6" id="KW-0234">DNA repair</keyword>
<reference evidence="7 8" key="1">
    <citation type="submission" date="2019-03" db="EMBL/GenBank/DDBJ databases">
        <title>Genomic Encyclopedia of Type Strains, Phase IV (KMG-IV): sequencing the most valuable type-strain genomes for metagenomic binning, comparative biology and taxonomic classification.</title>
        <authorList>
            <person name="Goeker M."/>
        </authorList>
    </citation>
    <scope>NUCLEOTIDE SEQUENCE [LARGE SCALE GENOMIC DNA]</scope>
    <source>
        <strain evidence="7 8">DSM 102969</strain>
    </source>
</reference>
<dbReference type="InterPro" id="IPR011335">
    <property type="entry name" value="Restrct_endonuc-II-like"/>
</dbReference>
<name>A0A4R6RN53_9HYPH</name>
<dbReference type="EMBL" id="SNXY01000006">
    <property type="protein sequence ID" value="TDP87615.1"/>
    <property type="molecule type" value="Genomic_DNA"/>
</dbReference>
<dbReference type="SUPFAM" id="SSF52980">
    <property type="entry name" value="Restriction endonuclease-like"/>
    <property type="match status" value="1"/>
</dbReference>
<evidence type="ECO:0000256" key="1">
    <source>
        <dbReference type="ARBA" id="ARBA00022722"/>
    </source>
</evidence>
<dbReference type="Pfam" id="PF03852">
    <property type="entry name" value="Vsr"/>
    <property type="match status" value="1"/>
</dbReference>
<evidence type="ECO:0000256" key="5">
    <source>
        <dbReference type="ARBA" id="ARBA00023204"/>
    </source>
</evidence>
<dbReference type="RefSeq" id="WP_126535277.1">
    <property type="nucleotide sequence ID" value="NZ_BSPM01000008.1"/>
</dbReference>
<keyword evidence="1 6" id="KW-0540">Nuclease</keyword>
<evidence type="ECO:0000256" key="3">
    <source>
        <dbReference type="ARBA" id="ARBA00022763"/>
    </source>
</evidence>
<dbReference type="GO" id="GO:0006298">
    <property type="term" value="P:mismatch repair"/>
    <property type="evidence" value="ECO:0007669"/>
    <property type="project" value="UniProtKB-UniRule"/>
</dbReference>
<dbReference type="Proteomes" id="UP000294547">
    <property type="component" value="Unassembled WGS sequence"/>
</dbReference>
<keyword evidence="4 6" id="KW-0378">Hydrolase</keyword>
<dbReference type="InterPro" id="IPR004603">
    <property type="entry name" value="DNA_mismatch_endonuc_vsr"/>
</dbReference>
<dbReference type="NCBIfam" id="TIGR00632">
    <property type="entry name" value="vsr"/>
    <property type="match status" value="1"/>
</dbReference>
<dbReference type="PIRSF" id="PIRSF018267">
    <property type="entry name" value="VSR_endonuc"/>
    <property type="match status" value="1"/>
</dbReference>
<dbReference type="CDD" id="cd00221">
    <property type="entry name" value="Vsr"/>
    <property type="match status" value="1"/>
</dbReference>
<comment type="similarity">
    <text evidence="6">Belongs to the vsr family.</text>
</comment>
<evidence type="ECO:0000313" key="8">
    <source>
        <dbReference type="Proteomes" id="UP000294547"/>
    </source>
</evidence>
<accession>A0A4R6RN53</accession>
<comment type="caution">
    <text evidence="7">The sequence shown here is derived from an EMBL/GenBank/DDBJ whole genome shotgun (WGS) entry which is preliminary data.</text>
</comment>
<proteinExistence type="inferred from homology"/>
<dbReference type="EC" id="3.1.-.-" evidence="6"/>
<evidence type="ECO:0000256" key="6">
    <source>
        <dbReference type="PIRNR" id="PIRNR018267"/>
    </source>
</evidence>
<keyword evidence="2 6" id="KW-0255">Endonuclease</keyword>
<evidence type="ECO:0000256" key="4">
    <source>
        <dbReference type="ARBA" id="ARBA00022801"/>
    </source>
</evidence>